<name>A0A0C3QBN4_9AGAM</name>
<dbReference type="EMBL" id="KN823001">
    <property type="protein sequence ID" value="KIO27935.1"/>
    <property type="molecule type" value="Genomic_DNA"/>
</dbReference>
<gene>
    <name evidence="2" type="ORF">M407DRAFT_243209</name>
</gene>
<evidence type="ECO:0000313" key="3">
    <source>
        <dbReference type="Proteomes" id="UP000054248"/>
    </source>
</evidence>
<accession>A0A0C3QBN4</accession>
<organism evidence="2 3">
    <name type="scientific">Tulasnella calospora MUT 4182</name>
    <dbReference type="NCBI Taxonomy" id="1051891"/>
    <lineage>
        <taxon>Eukaryota</taxon>
        <taxon>Fungi</taxon>
        <taxon>Dikarya</taxon>
        <taxon>Basidiomycota</taxon>
        <taxon>Agaricomycotina</taxon>
        <taxon>Agaricomycetes</taxon>
        <taxon>Cantharellales</taxon>
        <taxon>Tulasnellaceae</taxon>
        <taxon>Tulasnella</taxon>
    </lineage>
</organism>
<sequence length="81" mass="8949">MGQFLRIESPLHSHLETAQPTARSSSVCGLDEEPPSFHAAISLNKGFWIRGKIEPVTANEGENCNFACIILCPYWNYLAIG</sequence>
<keyword evidence="3" id="KW-1185">Reference proteome</keyword>
<feature type="region of interest" description="Disordered" evidence="1">
    <location>
        <begin position="1"/>
        <end position="20"/>
    </location>
</feature>
<evidence type="ECO:0000313" key="2">
    <source>
        <dbReference type="EMBL" id="KIO27935.1"/>
    </source>
</evidence>
<protein>
    <submittedName>
        <fullName evidence="2">Uncharacterized protein</fullName>
    </submittedName>
</protein>
<proteinExistence type="predicted"/>
<evidence type="ECO:0000256" key="1">
    <source>
        <dbReference type="SAM" id="MobiDB-lite"/>
    </source>
</evidence>
<reference evidence="2 3" key="1">
    <citation type="submission" date="2014-04" db="EMBL/GenBank/DDBJ databases">
        <authorList>
            <consortium name="DOE Joint Genome Institute"/>
            <person name="Kuo A."/>
            <person name="Girlanda M."/>
            <person name="Perotto S."/>
            <person name="Kohler A."/>
            <person name="Nagy L.G."/>
            <person name="Floudas D."/>
            <person name="Copeland A."/>
            <person name="Barry K.W."/>
            <person name="Cichocki N."/>
            <person name="Veneault-Fourrey C."/>
            <person name="LaButti K."/>
            <person name="Lindquist E.A."/>
            <person name="Lipzen A."/>
            <person name="Lundell T."/>
            <person name="Morin E."/>
            <person name="Murat C."/>
            <person name="Sun H."/>
            <person name="Tunlid A."/>
            <person name="Henrissat B."/>
            <person name="Grigoriev I.V."/>
            <person name="Hibbett D.S."/>
            <person name="Martin F."/>
            <person name="Nordberg H.P."/>
            <person name="Cantor M.N."/>
            <person name="Hua S.X."/>
        </authorList>
    </citation>
    <scope>NUCLEOTIDE SEQUENCE [LARGE SCALE GENOMIC DNA]</scope>
    <source>
        <strain evidence="2 3">MUT 4182</strain>
    </source>
</reference>
<dbReference type="AlphaFoldDB" id="A0A0C3QBN4"/>
<reference evidence="3" key="2">
    <citation type="submission" date="2015-01" db="EMBL/GenBank/DDBJ databases">
        <title>Evolutionary Origins and Diversification of the Mycorrhizal Mutualists.</title>
        <authorList>
            <consortium name="DOE Joint Genome Institute"/>
            <consortium name="Mycorrhizal Genomics Consortium"/>
            <person name="Kohler A."/>
            <person name="Kuo A."/>
            <person name="Nagy L.G."/>
            <person name="Floudas D."/>
            <person name="Copeland A."/>
            <person name="Barry K.W."/>
            <person name="Cichocki N."/>
            <person name="Veneault-Fourrey C."/>
            <person name="LaButti K."/>
            <person name="Lindquist E.A."/>
            <person name="Lipzen A."/>
            <person name="Lundell T."/>
            <person name="Morin E."/>
            <person name="Murat C."/>
            <person name="Riley R."/>
            <person name="Ohm R."/>
            <person name="Sun H."/>
            <person name="Tunlid A."/>
            <person name="Henrissat B."/>
            <person name="Grigoriev I.V."/>
            <person name="Hibbett D.S."/>
            <person name="Martin F."/>
        </authorList>
    </citation>
    <scope>NUCLEOTIDE SEQUENCE [LARGE SCALE GENOMIC DNA]</scope>
    <source>
        <strain evidence="3">MUT 4182</strain>
    </source>
</reference>
<dbReference type="Proteomes" id="UP000054248">
    <property type="component" value="Unassembled WGS sequence"/>
</dbReference>
<dbReference type="HOGENOM" id="CLU_2575620_0_0_1"/>